<protein>
    <submittedName>
        <fullName evidence="2">Uncharacterized protein</fullName>
    </submittedName>
</protein>
<dbReference type="PANTHER" id="PTHR31087">
    <property type="match status" value="1"/>
</dbReference>
<dbReference type="PANTHER" id="PTHR31087:SF3">
    <property type="entry name" value="PROTEIN LURP-ONE-RELATED 6"/>
    <property type="match status" value="1"/>
</dbReference>
<dbReference type="InterPro" id="IPR038595">
    <property type="entry name" value="LOR_sf"/>
</dbReference>
<evidence type="ECO:0000313" key="2">
    <source>
        <dbReference type="EMBL" id="WOG94201.1"/>
    </source>
</evidence>
<dbReference type="InterPro" id="IPR007612">
    <property type="entry name" value="LOR"/>
</dbReference>
<dbReference type="OrthoDB" id="1916253at2759"/>
<dbReference type="Gene3D" id="2.40.160.200">
    <property type="entry name" value="LURP1-related"/>
    <property type="match status" value="1"/>
</dbReference>
<reference evidence="2" key="2">
    <citation type="submission" date="2022-03" db="EMBL/GenBank/DDBJ databases">
        <title>Draft title - Genomic analysis of global carrot germplasm unveils the trajectory of domestication and the origin of high carotenoid orange carrot.</title>
        <authorList>
            <person name="Iorizzo M."/>
            <person name="Ellison S."/>
            <person name="Senalik D."/>
            <person name="Macko-Podgorni A."/>
            <person name="Grzebelus D."/>
            <person name="Bostan H."/>
            <person name="Rolling W."/>
            <person name="Curaba J."/>
            <person name="Simon P."/>
        </authorList>
    </citation>
    <scope>NUCLEOTIDE SEQUENCE</scope>
    <source>
        <tissue evidence="2">Leaf</tissue>
    </source>
</reference>
<dbReference type="SUPFAM" id="SSF54518">
    <property type="entry name" value="Tubby C-terminal domain-like"/>
    <property type="match status" value="1"/>
</dbReference>
<dbReference type="Pfam" id="PF04525">
    <property type="entry name" value="LOR"/>
    <property type="match status" value="1"/>
</dbReference>
<reference evidence="2" key="1">
    <citation type="journal article" date="2016" name="Nat. Genet.">
        <title>A high-quality carrot genome assembly provides new insights into carotenoid accumulation and asterid genome evolution.</title>
        <authorList>
            <person name="Iorizzo M."/>
            <person name="Ellison S."/>
            <person name="Senalik D."/>
            <person name="Zeng P."/>
            <person name="Satapoomin P."/>
            <person name="Huang J."/>
            <person name="Bowman M."/>
            <person name="Iovene M."/>
            <person name="Sanseverino W."/>
            <person name="Cavagnaro P."/>
            <person name="Yildiz M."/>
            <person name="Macko-Podgorni A."/>
            <person name="Moranska E."/>
            <person name="Grzebelus E."/>
            <person name="Grzebelus D."/>
            <person name="Ashrafi H."/>
            <person name="Zheng Z."/>
            <person name="Cheng S."/>
            <person name="Spooner D."/>
            <person name="Van Deynze A."/>
            <person name="Simon P."/>
        </authorList>
    </citation>
    <scope>NUCLEOTIDE SEQUENCE</scope>
    <source>
        <tissue evidence="2">Leaf</tissue>
    </source>
</reference>
<name>A0A166C262_DAUCS</name>
<dbReference type="KEGG" id="dcr:108213423"/>
<keyword evidence="3" id="KW-1185">Reference proteome</keyword>
<dbReference type="Gramene" id="KZN03186">
    <property type="protein sequence ID" value="KZN03186"/>
    <property type="gene ID" value="DCAR_011942"/>
</dbReference>
<proteinExistence type="inferred from homology"/>
<dbReference type="Proteomes" id="UP000077755">
    <property type="component" value="Chromosome 3"/>
</dbReference>
<evidence type="ECO:0000256" key="1">
    <source>
        <dbReference type="ARBA" id="ARBA00005437"/>
    </source>
</evidence>
<organism evidence="2 3">
    <name type="scientific">Daucus carota subsp. sativus</name>
    <name type="common">Carrot</name>
    <dbReference type="NCBI Taxonomy" id="79200"/>
    <lineage>
        <taxon>Eukaryota</taxon>
        <taxon>Viridiplantae</taxon>
        <taxon>Streptophyta</taxon>
        <taxon>Embryophyta</taxon>
        <taxon>Tracheophyta</taxon>
        <taxon>Spermatophyta</taxon>
        <taxon>Magnoliopsida</taxon>
        <taxon>eudicotyledons</taxon>
        <taxon>Gunneridae</taxon>
        <taxon>Pentapetalae</taxon>
        <taxon>asterids</taxon>
        <taxon>campanulids</taxon>
        <taxon>Apiales</taxon>
        <taxon>Apiaceae</taxon>
        <taxon>Apioideae</taxon>
        <taxon>Scandiceae</taxon>
        <taxon>Daucinae</taxon>
        <taxon>Daucus</taxon>
        <taxon>Daucus sect. Daucus</taxon>
    </lineage>
</organism>
<dbReference type="EMBL" id="CP093345">
    <property type="protein sequence ID" value="WOG94201.1"/>
    <property type="molecule type" value="Genomic_DNA"/>
</dbReference>
<dbReference type="AlphaFoldDB" id="A0A166C262"/>
<comment type="similarity">
    <text evidence="1">Belongs to the LOR family.</text>
</comment>
<evidence type="ECO:0000313" key="3">
    <source>
        <dbReference type="Proteomes" id="UP000077755"/>
    </source>
</evidence>
<dbReference type="OMA" id="PENCYFD"/>
<accession>A0A166C262</accession>
<gene>
    <name evidence="2" type="ORF">DCAR_0313494</name>
</gene>
<sequence length="203" mass="22678">MAAGGHILPIISKNFCSSSQVILRVRKRPHVVTGGGFVVTDWSQKVIFRIDGCGVLGRKDELLVSDGNGNALLLIRRKGGLVEAISIYRQWRGYSVEFQGSDKPLFRVKQPHSCIVNQNLMKISIDENEYQNRRRDFEIKGYFPDRACSIVDSKGNVIAEVGPEEITARNDMYRVVVNPGIDQAFVIGVIAVLDYIYDGSTRC</sequence>
<dbReference type="InterPro" id="IPR025659">
    <property type="entry name" value="Tubby-like_C"/>
</dbReference>